<feature type="domain" description="RNA polymerase sigma-70 region 2" evidence="5">
    <location>
        <begin position="26"/>
        <end position="93"/>
    </location>
</feature>
<dbReference type="CDD" id="cd06171">
    <property type="entry name" value="Sigma70_r4"/>
    <property type="match status" value="1"/>
</dbReference>
<dbReference type="InterPro" id="IPR036388">
    <property type="entry name" value="WH-like_DNA-bd_sf"/>
</dbReference>
<evidence type="ECO:0000256" key="3">
    <source>
        <dbReference type="ARBA" id="ARBA00023082"/>
    </source>
</evidence>
<dbReference type="PANTHER" id="PTHR43133:SF46">
    <property type="entry name" value="RNA POLYMERASE SIGMA-70 FACTOR ECF SUBFAMILY"/>
    <property type="match status" value="1"/>
</dbReference>
<dbReference type="InterPro" id="IPR014284">
    <property type="entry name" value="RNA_pol_sigma-70_dom"/>
</dbReference>
<dbReference type="OrthoDB" id="941544at2"/>
<dbReference type="GO" id="GO:0006352">
    <property type="term" value="P:DNA-templated transcription initiation"/>
    <property type="evidence" value="ECO:0007669"/>
    <property type="project" value="InterPro"/>
</dbReference>
<dbReference type="SUPFAM" id="SSF88946">
    <property type="entry name" value="Sigma2 domain of RNA polymerase sigma factors"/>
    <property type="match status" value="1"/>
</dbReference>
<dbReference type="Gene3D" id="1.10.10.10">
    <property type="entry name" value="Winged helix-like DNA-binding domain superfamily/Winged helix DNA-binding domain"/>
    <property type="match status" value="1"/>
</dbReference>
<protein>
    <submittedName>
        <fullName evidence="7">RNA polymerase ECF-type sigma factor</fullName>
    </submittedName>
</protein>
<dbReference type="EMBL" id="AQHR01000110">
    <property type="protein sequence ID" value="EON75148.1"/>
    <property type="molecule type" value="Genomic_DNA"/>
</dbReference>
<dbReference type="RefSeq" id="WP_010856432.1">
    <property type="nucleotide sequence ID" value="NZ_AQHR01000110.1"/>
</dbReference>
<dbReference type="GO" id="GO:0003677">
    <property type="term" value="F:DNA binding"/>
    <property type="evidence" value="ECO:0007669"/>
    <property type="project" value="InterPro"/>
</dbReference>
<proteinExistence type="inferred from homology"/>
<keyword evidence="2" id="KW-0805">Transcription regulation</keyword>
<name>R7ZM24_9BACT</name>
<evidence type="ECO:0000259" key="6">
    <source>
        <dbReference type="Pfam" id="PF08281"/>
    </source>
</evidence>
<keyword evidence="8" id="KW-1185">Reference proteome</keyword>
<evidence type="ECO:0000313" key="8">
    <source>
        <dbReference type="Proteomes" id="UP000013909"/>
    </source>
</evidence>
<dbReference type="InterPro" id="IPR039425">
    <property type="entry name" value="RNA_pol_sigma-70-like"/>
</dbReference>
<dbReference type="Gene3D" id="1.10.1740.10">
    <property type="match status" value="1"/>
</dbReference>
<dbReference type="InterPro" id="IPR013249">
    <property type="entry name" value="RNA_pol_sigma70_r4_t2"/>
</dbReference>
<dbReference type="SUPFAM" id="SSF88659">
    <property type="entry name" value="Sigma3 and sigma4 domains of RNA polymerase sigma factors"/>
    <property type="match status" value="1"/>
</dbReference>
<dbReference type="Pfam" id="PF04542">
    <property type="entry name" value="Sigma70_r2"/>
    <property type="match status" value="1"/>
</dbReference>
<dbReference type="GO" id="GO:0016987">
    <property type="term" value="F:sigma factor activity"/>
    <property type="evidence" value="ECO:0007669"/>
    <property type="project" value="UniProtKB-KW"/>
</dbReference>
<keyword evidence="4" id="KW-0804">Transcription</keyword>
<organism evidence="7 8">
    <name type="scientific">Lunatimonas lonarensis</name>
    <dbReference type="NCBI Taxonomy" id="1232681"/>
    <lineage>
        <taxon>Bacteria</taxon>
        <taxon>Pseudomonadati</taxon>
        <taxon>Bacteroidota</taxon>
        <taxon>Cytophagia</taxon>
        <taxon>Cytophagales</taxon>
        <taxon>Cyclobacteriaceae</taxon>
    </lineage>
</organism>
<gene>
    <name evidence="7" type="ORF">ADIS_4319</name>
</gene>
<dbReference type="NCBIfam" id="TIGR02937">
    <property type="entry name" value="sigma70-ECF"/>
    <property type="match status" value="1"/>
</dbReference>
<reference evidence="7 8" key="1">
    <citation type="submission" date="2013-02" db="EMBL/GenBank/DDBJ databases">
        <title>A novel strain isolated from Lonar lake, Maharashtra, India.</title>
        <authorList>
            <person name="Singh A."/>
        </authorList>
    </citation>
    <scope>NUCLEOTIDE SEQUENCE [LARGE SCALE GENOMIC DNA]</scope>
    <source>
        <strain evidence="7 8">AK24</strain>
    </source>
</reference>
<dbReference type="AlphaFoldDB" id="R7ZM24"/>
<evidence type="ECO:0000256" key="2">
    <source>
        <dbReference type="ARBA" id="ARBA00023015"/>
    </source>
</evidence>
<feature type="domain" description="RNA polymerase sigma factor 70 region 4 type 2" evidence="6">
    <location>
        <begin position="116"/>
        <end position="167"/>
    </location>
</feature>
<dbReference type="InterPro" id="IPR013325">
    <property type="entry name" value="RNA_pol_sigma_r2"/>
</dbReference>
<dbReference type="Pfam" id="PF08281">
    <property type="entry name" value="Sigma70_r4_2"/>
    <property type="match status" value="1"/>
</dbReference>
<comment type="caution">
    <text evidence="7">The sequence shown here is derived from an EMBL/GenBank/DDBJ whole genome shotgun (WGS) entry which is preliminary data.</text>
</comment>
<evidence type="ECO:0000256" key="4">
    <source>
        <dbReference type="ARBA" id="ARBA00023163"/>
    </source>
</evidence>
<evidence type="ECO:0000313" key="7">
    <source>
        <dbReference type="EMBL" id="EON75148.1"/>
    </source>
</evidence>
<sequence>MVKHYLNEDELVKACKEQDPQAQFALFEKYKVAMFNLIYRICNDYDRSNDHLQEGFIDVFRNIKHFRQESTLGAWIKIIMVRKALREIRTESRLDHSHDQIQSNDFMIDQWIDAETLDKAIRKLPESSRTVFVLYEIEGYSHKEIANMLKVSEGTSKSQLHYAKKSLQKTLSKNYHAK</sequence>
<dbReference type="PANTHER" id="PTHR43133">
    <property type="entry name" value="RNA POLYMERASE ECF-TYPE SIGMA FACTO"/>
    <property type="match status" value="1"/>
</dbReference>
<evidence type="ECO:0000259" key="5">
    <source>
        <dbReference type="Pfam" id="PF04542"/>
    </source>
</evidence>
<dbReference type="InterPro" id="IPR007627">
    <property type="entry name" value="RNA_pol_sigma70_r2"/>
</dbReference>
<accession>R7ZM24</accession>
<keyword evidence="3" id="KW-0731">Sigma factor</keyword>
<dbReference type="InterPro" id="IPR013324">
    <property type="entry name" value="RNA_pol_sigma_r3/r4-like"/>
</dbReference>
<evidence type="ECO:0000256" key="1">
    <source>
        <dbReference type="ARBA" id="ARBA00010641"/>
    </source>
</evidence>
<dbReference type="STRING" id="1232681.ADIS_4319"/>
<comment type="similarity">
    <text evidence="1">Belongs to the sigma-70 factor family. ECF subfamily.</text>
</comment>
<dbReference type="Proteomes" id="UP000013909">
    <property type="component" value="Unassembled WGS sequence"/>
</dbReference>